<dbReference type="InterPro" id="IPR029063">
    <property type="entry name" value="SAM-dependent_MTases_sf"/>
</dbReference>
<evidence type="ECO:0000313" key="5">
    <source>
        <dbReference type="Proteomes" id="UP000228503"/>
    </source>
</evidence>
<dbReference type="CDD" id="cd02440">
    <property type="entry name" value="AdoMet_MTases"/>
    <property type="match status" value="1"/>
</dbReference>
<name>A0A2M7TZQ0_9BACT</name>
<dbReference type="PANTHER" id="PTHR13610:SF9">
    <property type="entry name" value="FI06469P"/>
    <property type="match status" value="1"/>
</dbReference>
<accession>A0A2M7TZQ0</accession>
<evidence type="ECO:0000313" key="4">
    <source>
        <dbReference type="EMBL" id="PIZ63301.1"/>
    </source>
</evidence>
<proteinExistence type="predicted"/>
<dbReference type="AlphaFoldDB" id="A0A2M7TZQ0"/>
<dbReference type="EMBL" id="PFOB01000027">
    <property type="protein sequence ID" value="PIZ63301.1"/>
    <property type="molecule type" value="Genomic_DNA"/>
</dbReference>
<dbReference type="Gene3D" id="3.40.50.150">
    <property type="entry name" value="Vaccinia Virus protein VP39"/>
    <property type="match status" value="1"/>
</dbReference>
<evidence type="ECO:0000256" key="2">
    <source>
        <dbReference type="ARBA" id="ARBA00022679"/>
    </source>
</evidence>
<dbReference type="Proteomes" id="UP000228503">
    <property type="component" value="Unassembled WGS sequence"/>
</dbReference>
<dbReference type="SUPFAM" id="SSF53335">
    <property type="entry name" value="S-adenosyl-L-methionine-dependent methyltransferases"/>
    <property type="match status" value="1"/>
</dbReference>
<gene>
    <name evidence="4" type="ORF">COY16_02410</name>
</gene>
<protein>
    <recommendedName>
        <fullName evidence="6">Methyltransferase domain-containing protein</fullName>
    </recommendedName>
</protein>
<evidence type="ECO:0008006" key="6">
    <source>
        <dbReference type="Google" id="ProtNLM"/>
    </source>
</evidence>
<evidence type="ECO:0000256" key="3">
    <source>
        <dbReference type="ARBA" id="ARBA00022691"/>
    </source>
</evidence>
<dbReference type="InterPro" id="IPR026170">
    <property type="entry name" value="FAM173A/B"/>
</dbReference>
<dbReference type="PANTHER" id="PTHR13610">
    <property type="entry name" value="METHYLTRANSFERASE DOMAIN-CONTAINING PROTEIN"/>
    <property type="match status" value="1"/>
</dbReference>
<sequence>MAYIIFPLIILIFFYFFSSKVSPIPYFPTNKADLDKIVKALDMKKDGVILDLGAGDGTVIFAAAKKAYQDNLNTQFFAIDVNPILIAYMWLRRLFHPNKANINLILGDMFKVDYATILKKYSQRVFYIYISPWFTEATAHMINDQKLDATIVSYFYPVENKKEDLKITGVHDIYIYKS</sequence>
<reference evidence="5" key="1">
    <citation type="submission" date="2017-09" db="EMBL/GenBank/DDBJ databases">
        <title>Depth-based differentiation of microbial function through sediment-hosted aquifers and enrichment of novel symbionts in the deep terrestrial subsurface.</title>
        <authorList>
            <person name="Probst A.J."/>
            <person name="Ladd B."/>
            <person name="Jarett J.K."/>
            <person name="Geller-Mcgrath D.E."/>
            <person name="Sieber C.M.K."/>
            <person name="Emerson J.B."/>
            <person name="Anantharaman K."/>
            <person name="Thomas B.C."/>
            <person name="Malmstrom R."/>
            <person name="Stieglmeier M."/>
            <person name="Klingl A."/>
            <person name="Woyke T."/>
            <person name="Ryan C.M."/>
            <person name="Banfield J.F."/>
        </authorList>
    </citation>
    <scope>NUCLEOTIDE SEQUENCE [LARGE SCALE GENOMIC DNA]</scope>
</reference>
<dbReference type="GO" id="GO:0016279">
    <property type="term" value="F:protein-lysine N-methyltransferase activity"/>
    <property type="evidence" value="ECO:0007669"/>
    <property type="project" value="InterPro"/>
</dbReference>
<keyword evidence="2" id="KW-0808">Transferase</keyword>
<evidence type="ECO:0000256" key="1">
    <source>
        <dbReference type="ARBA" id="ARBA00022603"/>
    </source>
</evidence>
<keyword evidence="1" id="KW-0489">Methyltransferase</keyword>
<comment type="caution">
    <text evidence="4">The sequence shown here is derived from an EMBL/GenBank/DDBJ whole genome shotgun (WGS) entry which is preliminary data.</text>
</comment>
<keyword evidence="3" id="KW-0949">S-adenosyl-L-methionine</keyword>
<dbReference type="GO" id="GO:0032259">
    <property type="term" value="P:methylation"/>
    <property type="evidence" value="ECO:0007669"/>
    <property type="project" value="UniProtKB-KW"/>
</dbReference>
<organism evidence="4 5">
    <name type="scientific">Candidatus Roizmanbacteria bacterium CG_4_10_14_0_2_um_filter_39_13</name>
    <dbReference type="NCBI Taxonomy" id="1974825"/>
    <lineage>
        <taxon>Bacteria</taxon>
        <taxon>Candidatus Roizmaniibacteriota</taxon>
    </lineage>
</organism>